<evidence type="ECO:0000256" key="1">
    <source>
        <dbReference type="SAM" id="MobiDB-lite"/>
    </source>
</evidence>
<evidence type="ECO:0000313" key="2">
    <source>
        <dbReference type="EMBL" id="KAK3689696.1"/>
    </source>
</evidence>
<feature type="region of interest" description="Disordered" evidence="1">
    <location>
        <begin position="52"/>
        <end position="91"/>
    </location>
</feature>
<accession>A0AAE0XC12</accession>
<feature type="compositionally biased region" description="Low complexity" evidence="1">
    <location>
        <begin position="60"/>
        <end position="77"/>
    </location>
</feature>
<comment type="caution">
    <text evidence="2">The sequence shown here is derived from an EMBL/GenBank/DDBJ whole genome shotgun (WGS) entry which is preliminary data.</text>
</comment>
<gene>
    <name evidence="2" type="ORF">B0T22DRAFT_536556</name>
</gene>
<reference evidence="2" key="2">
    <citation type="submission" date="2023-06" db="EMBL/GenBank/DDBJ databases">
        <authorList>
            <consortium name="Lawrence Berkeley National Laboratory"/>
            <person name="Haridas S."/>
            <person name="Hensen N."/>
            <person name="Bonometti L."/>
            <person name="Westerberg I."/>
            <person name="Brannstrom I.O."/>
            <person name="Guillou S."/>
            <person name="Cros-Aarteil S."/>
            <person name="Calhoun S."/>
            <person name="Kuo A."/>
            <person name="Mondo S."/>
            <person name="Pangilinan J."/>
            <person name="Riley R."/>
            <person name="Labutti K."/>
            <person name="Andreopoulos B."/>
            <person name="Lipzen A."/>
            <person name="Chen C."/>
            <person name="Yanf M."/>
            <person name="Daum C."/>
            <person name="Ng V."/>
            <person name="Clum A."/>
            <person name="Steindorff A."/>
            <person name="Ohm R."/>
            <person name="Martin F."/>
            <person name="Silar P."/>
            <person name="Natvig D."/>
            <person name="Lalanne C."/>
            <person name="Gautier V."/>
            <person name="Ament-Velasquez S.L."/>
            <person name="Kruys A."/>
            <person name="Hutchinson M.I."/>
            <person name="Powell A.J."/>
            <person name="Barry K."/>
            <person name="Miller A.N."/>
            <person name="Grigoriev I.V."/>
            <person name="Debuchy R."/>
            <person name="Gladieux P."/>
            <person name="Thoren M.H."/>
            <person name="Johannesson H."/>
        </authorList>
    </citation>
    <scope>NUCLEOTIDE SEQUENCE</scope>
    <source>
        <strain evidence="2">CBS 314.62</strain>
    </source>
</reference>
<dbReference type="Proteomes" id="UP001270362">
    <property type="component" value="Unassembled WGS sequence"/>
</dbReference>
<feature type="compositionally biased region" description="Basic and acidic residues" evidence="1">
    <location>
        <begin position="282"/>
        <end position="291"/>
    </location>
</feature>
<dbReference type="AlphaFoldDB" id="A0AAE0XC12"/>
<reference evidence="2" key="1">
    <citation type="journal article" date="2023" name="Mol. Phylogenet. Evol.">
        <title>Genome-scale phylogeny and comparative genomics of the fungal order Sordariales.</title>
        <authorList>
            <person name="Hensen N."/>
            <person name="Bonometti L."/>
            <person name="Westerberg I."/>
            <person name="Brannstrom I.O."/>
            <person name="Guillou S."/>
            <person name="Cros-Aarteil S."/>
            <person name="Calhoun S."/>
            <person name="Haridas S."/>
            <person name="Kuo A."/>
            <person name="Mondo S."/>
            <person name="Pangilinan J."/>
            <person name="Riley R."/>
            <person name="LaButti K."/>
            <person name="Andreopoulos B."/>
            <person name="Lipzen A."/>
            <person name="Chen C."/>
            <person name="Yan M."/>
            <person name="Daum C."/>
            <person name="Ng V."/>
            <person name="Clum A."/>
            <person name="Steindorff A."/>
            <person name="Ohm R.A."/>
            <person name="Martin F."/>
            <person name="Silar P."/>
            <person name="Natvig D.O."/>
            <person name="Lalanne C."/>
            <person name="Gautier V."/>
            <person name="Ament-Velasquez S.L."/>
            <person name="Kruys A."/>
            <person name="Hutchinson M.I."/>
            <person name="Powell A.J."/>
            <person name="Barry K."/>
            <person name="Miller A.N."/>
            <person name="Grigoriev I.V."/>
            <person name="Debuchy R."/>
            <person name="Gladieux P."/>
            <person name="Hiltunen Thoren M."/>
            <person name="Johannesson H."/>
        </authorList>
    </citation>
    <scope>NUCLEOTIDE SEQUENCE</scope>
    <source>
        <strain evidence="2">CBS 314.62</strain>
    </source>
</reference>
<sequence length="341" mass="36378">MILSIPLRLPGPRRMRLAMVPTDPATPVKPKATGRGEKAAVATLVANAAGDNDELAEGDTGAAAARASTPTTARAGPQAPHQGHESSAVDYDALDESPTKQIKKLKTTSTKAPFSHRRDIFLMDGADTLAVVGVDLAFTFGIIVALRKNAARAKREVCIEERLCYFFVAGTCLAPLGHLYPDASFPPCRFPPTDPNHRTIRLAGKSLCGPGPVSRVFVVDEGHAAREPVAAVARIEHPVRALILACLRFSERNPADKRATGEKRTREDASDDQSPKRPSVPEIDKDQEAAKKSATADVPTDPSASTVTTTGTLAVAESFDTSTGQSPLRLSFCKHRSNMID</sequence>
<evidence type="ECO:0000313" key="3">
    <source>
        <dbReference type="Proteomes" id="UP001270362"/>
    </source>
</evidence>
<proteinExistence type="predicted"/>
<name>A0AAE0XC12_9PEZI</name>
<keyword evidence="3" id="KW-1185">Reference proteome</keyword>
<feature type="compositionally biased region" description="Basic and acidic residues" evidence="1">
    <location>
        <begin position="255"/>
        <end position="268"/>
    </location>
</feature>
<organism evidence="2 3">
    <name type="scientific">Podospora appendiculata</name>
    <dbReference type="NCBI Taxonomy" id="314037"/>
    <lineage>
        <taxon>Eukaryota</taxon>
        <taxon>Fungi</taxon>
        <taxon>Dikarya</taxon>
        <taxon>Ascomycota</taxon>
        <taxon>Pezizomycotina</taxon>
        <taxon>Sordariomycetes</taxon>
        <taxon>Sordariomycetidae</taxon>
        <taxon>Sordariales</taxon>
        <taxon>Podosporaceae</taxon>
        <taxon>Podospora</taxon>
    </lineage>
</organism>
<feature type="region of interest" description="Disordered" evidence="1">
    <location>
        <begin position="255"/>
        <end position="310"/>
    </location>
</feature>
<dbReference type="EMBL" id="JAULSO010000002">
    <property type="protein sequence ID" value="KAK3689696.1"/>
    <property type="molecule type" value="Genomic_DNA"/>
</dbReference>
<protein>
    <submittedName>
        <fullName evidence="2">Uncharacterized protein</fullName>
    </submittedName>
</protein>